<name>A0ABP3CZC1_9ACTN</name>
<gene>
    <name evidence="13" type="ORF">GCM10009539_00520</name>
</gene>
<accession>A0ABP3CZC1</accession>
<dbReference type="InterPro" id="IPR001902">
    <property type="entry name" value="SLC26A/SulP_fam"/>
</dbReference>
<dbReference type="PROSITE" id="PS00705">
    <property type="entry name" value="PROK_CO2_ANHYDRASE_2"/>
    <property type="match status" value="1"/>
</dbReference>
<dbReference type="PANTHER" id="PTHR11814">
    <property type="entry name" value="SULFATE TRANSPORTER"/>
    <property type="match status" value="1"/>
</dbReference>
<feature type="transmembrane region" description="Helical" evidence="11">
    <location>
        <begin position="15"/>
        <end position="33"/>
    </location>
</feature>
<dbReference type="EC" id="4.2.1.1" evidence="3"/>
<evidence type="ECO:0000256" key="6">
    <source>
        <dbReference type="ARBA" id="ARBA00022989"/>
    </source>
</evidence>
<feature type="transmembrane region" description="Helical" evidence="11">
    <location>
        <begin position="158"/>
        <end position="178"/>
    </location>
</feature>
<feature type="transmembrane region" description="Helical" evidence="11">
    <location>
        <begin position="40"/>
        <end position="62"/>
    </location>
</feature>
<evidence type="ECO:0000256" key="9">
    <source>
        <dbReference type="ARBA" id="ARBA00024993"/>
    </source>
</evidence>
<proteinExistence type="inferred from homology"/>
<feature type="transmembrane region" description="Helical" evidence="11">
    <location>
        <begin position="363"/>
        <end position="392"/>
    </location>
</feature>
<comment type="subcellular location">
    <subcellularLocation>
        <location evidence="1">Membrane</location>
        <topology evidence="1">Multi-pass membrane protein</topology>
    </subcellularLocation>
</comment>
<evidence type="ECO:0000256" key="5">
    <source>
        <dbReference type="ARBA" id="ARBA00022833"/>
    </source>
</evidence>
<evidence type="ECO:0000259" key="12">
    <source>
        <dbReference type="Pfam" id="PF00916"/>
    </source>
</evidence>
<comment type="caution">
    <text evidence="13">The sequence shown here is derived from an EMBL/GenBank/DDBJ whole genome shotgun (WGS) entry which is preliminary data.</text>
</comment>
<dbReference type="InterPro" id="IPR001765">
    <property type="entry name" value="Carbonic_anhydrase"/>
</dbReference>
<dbReference type="Gene3D" id="3.40.1050.10">
    <property type="entry name" value="Carbonic anhydrase"/>
    <property type="match status" value="1"/>
</dbReference>
<dbReference type="SUPFAM" id="SSF53056">
    <property type="entry name" value="beta-carbonic anhydrase, cab"/>
    <property type="match status" value="1"/>
</dbReference>
<keyword evidence="4 11" id="KW-0812">Transmembrane</keyword>
<feature type="transmembrane region" description="Helical" evidence="11">
    <location>
        <begin position="190"/>
        <end position="209"/>
    </location>
</feature>
<dbReference type="Pfam" id="PF00916">
    <property type="entry name" value="Sulfate_transp"/>
    <property type="match status" value="1"/>
</dbReference>
<feature type="transmembrane region" description="Helical" evidence="11">
    <location>
        <begin position="232"/>
        <end position="257"/>
    </location>
</feature>
<evidence type="ECO:0000256" key="3">
    <source>
        <dbReference type="ARBA" id="ARBA00012925"/>
    </source>
</evidence>
<evidence type="ECO:0000256" key="11">
    <source>
        <dbReference type="SAM" id="Phobius"/>
    </source>
</evidence>
<keyword evidence="14" id="KW-1185">Reference proteome</keyword>
<keyword evidence="8" id="KW-0456">Lyase</keyword>
<dbReference type="InterPro" id="IPR036874">
    <property type="entry name" value="Carbonic_anhydrase_sf"/>
</dbReference>
<evidence type="ECO:0000256" key="10">
    <source>
        <dbReference type="ARBA" id="ARBA00048348"/>
    </source>
</evidence>
<evidence type="ECO:0000256" key="1">
    <source>
        <dbReference type="ARBA" id="ARBA00004141"/>
    </source>
</evidence>
<evidence type="ECO:0000313" key="13">
    <source>
        <dbReference type="EMBL" id="GAA0219052.1"/>
    </source>
</evidence>
<feature type="domain" description="SLC26A/SulP transporter" evidence="12">
    <location>
        <begin position="11"/>
        <end position="365"/>
    </location>
</feature>
<sequence length="731" mass="75750">MPMPEKLSTLLRHDLPASLVVFLVAVPLSLGIAAASDAPILAGLIAAAVGGIVAGLLGGAPLQVSGPAAGLTVIVAELVAQFGWATTCAITVIAGLVQILLGLSRVARTAMALSPAVVHGMLAGIGLTIALGQLHVVLGADSPGNGWDNLIELPGQLLTPHGPATSVGLIAIGVMVGWRWMPAAVRRVPAPLAAVGCATLLSMALALPVDRVDLPGDLFRGHVLPAFPDGEWAAFAVGVLTVALVASVESLLSAMAVDGMHRGPRASLNRELVGQGVANTLSGGLGGLPVTGVIVRSTANVTAGARTRASAVLHGVWVVVITLFLTAAIEEVPLAALAGLLVVIGVRLVDLRHVRAVRRHGDLSVYVVTAGGVVFLNLLEGVLAGLALAIALTLRRVLWAGIHASESGGRHRVIVEGTLSFLAVPRLSRVLGSIPEGSDVVVELVVDFLDHAAYDHLSLWIDRHRAGGGTVVVEEVGQPALEGDPGARSRTGPAVTLPRWFSPWAEWQAGEPGDRVLIGAREYQRRARPLVQPFLAELSDHQAPTALFITCADARVVPNLITTSGPGDLFTVRNVGNLVPPYSAGGEPSDPDVSVAAAVEYAVDVLHVPTIVVCGHSGCGAMNALRSGGDRGRGALASWLRTARASRQRCERDERAGTLDPQFDPLDRLVQANVRQQLDHLATHPSVARALGEGRVRLIGMFFDIGAAEVYVDSKGQFAPVEEAAVLGTPA</sequence>
<evidence type="ECO:0000256" key="8">
    <source>
        <dbReference type="ARBA" id="ARBA00023239"/>
    </source>
</evidence>
<dbReference type="Pfam" id="PF00484">
    <property type="entry name" value="Pro_CA"/>
    <property type="match status" value="1"/>
</dbReference>
<feature type="transmembrane region" description="Helical" evidence="11">
    <location>
        <begin position="116"/>
        <end position="138"/>
    </location>
</feature>
<organism evidence="13 14">
    <name type="scientific">Cryptosporangium japonicum</name>
    <dbReference type="NCBI Taxonomy" id="80872"/>
    <lineage>
        <taxon>Bacteria</taxon>
        <taxon>Bacillati</taxon>
        <taxon>Actinomycetota</taxon>
        <taxon>Actinomycetes</taxon>
        <taxon>Cryptosporangiales</taxon>
        <taxon>Cryptosporangiaceae</taxon>
        <taxon>Cryptosporangium</taxon>
    </lineage>
</organism>
<feature type="transmembrane region" description="Helical" evidence="11">
    <location>
        <begin position="82"/>
        <end position="104"/>
    </location>
</feature>
<comment type="catalytic activity">
    <reaction evidence="10">
        <text>hydrogencarbonate + H(+) = CO2 + H2O</text>
        <dbReference type="Rhea" id="RHEA:10748"/>
        <dbReference type="ChEBI" id="CHEBI:15377"/>
        <dbReference type="ChEBI" id="CHEBI:15378"/>
        <dbReference type="ChEBI" id="CHEBI:16526"/>
        <dbReference type="ChEBI" id="CHEBI:17544"/>
        <dbReference type="EC" id="4.2.1.1"/>
    </reaction>
</comment>
<dbReference type="SMART" id="SM00947">
    <property type="entry name" value="Pro_CA"/>
    <property type="match status" value="1"/>
</dbReference>
<comment type="similarity">
    <text evidence="2">Belongs to the beta-class carbonic anhydrase family.</text>
</comment>
<dbReference type="EMBL" id="BAAAGX010000001">
    <property type="protein sequence ID" value="GAA0219052.1"/>
    <property type="molecule type" value="Genomic_DNA"/>
</dbReference>
<keyword evidence="6 11" id="KW-1133">Transmembrane helix</keyword>
<comment type="function">
    <text evidence="9">Catalyzes the reversible hydration of carbon dioxide to form bicarbonate.</text>
</comment>
<keyword evidence="7 11" id="KW-0472">Membrane</keyword>
<feature type="transmembrane region" description="Helical" evidence="11">
    <location>
        <begin position="311"/>
        <end position="329"/>
    </location>
</feature>
<dbReference type="Proteomes" id="UP001500967">
    <property type="component" value="Unassembled WGS sequence"/>
</dbReference>
<dbReference type="InterPro" id="IPR015892">
    <property type="entry name" value="Carbonic_anhydrase_CS"/>
</dbReference>
<dbReference type="InterPro" id="IPR011547">
    <property type="entry name" value="SLC26A/SulP_dom"/>
</dbReference>
<evidence type="ECO:0000256" key="2">
    <source>
        <dbReference type="ARBA" id="ARBA00006217"/>
    </source>
</evidence>
<keyword evidence="5" id="KW-0862">Zinc</keyword>
<protein>
    <recommendedName>
        <fullName evidence="3">carbonic anhydrase</fullName>
        <ecNumber evidence="3">4.2.1.1</ecNumber>
    </recommendedName>
</protein>
<evidence type="ECO:0000256" key="7">
    <source>
        <dbReference type="ARBA" id="ARBA00023136"/>
    </source>
</evidence>
<dbReference type="RefSeq" id="WP_344646647.1">
    <property type="nucleotide sequence ID" value="NZ_BAAAGX010000001.1"/>
</dbReference>
<feature type="transmembrane region" description="Helical" evidence="11">
    <location>
        <begin position="335"/>
        <end position="351"/>
    </location>
</feature>
<evidence type="ECO:0000256" key="4">
    <source>
        <dbReference type="ARBA" id="ARBA00022692"/>
    </source>
</evidence>
<reference evidence="14" key="1">
    <citation type="journal article" date="2019" name="Int. J. Syst. Evol. Microbiol.">
        <title>The Global Catalogue of Microorganisms (GCM) 10K type strain sequencing project: providing services to taxonomists for standard genome sequencing and annotation.</title>
        <authorList>
            <consortium name="The Broad Institute Genomics Platform"/>
            <consortium name="The Broad Institute Genome Sequencing Center for Infectious Disease"/>
            <person name="Wu L."/>
            <person name="Ma J."/>
        </authorList>
    </citation>
    <scope>NUCLEOTIDE SEQUENCE [LARGE SCALE GENOMIC DNA]</scope>
    <source>
        <strain evidence="14">JCM 10425</strain>
    </source>
</reference>
<evidence type="ECO:0000313" key="14">
    <source>
        <dbReference type="Proteomes" id="UP001500967"/>
    </source>
</evidence>